<protein>
    <submittedName>
        <fullName evidence="3">Peptidase S41</fullName>
    </submittedName>
</protein>
<dbReference type="Pfam" id="PF03572">
    <property type="entry name" value="Peptidase_S41"/>
    <property type="match status" value="1"/>
</dbReference>
<dbReference type="Gene3D" id="3.30.750.170">
    <property type="match status" value="1"/>
</dbReference>
<keyword evidence="4" id="KW-1185">Reference proteome</keyword>
<dbReference type="CDD" id="cd00136">
    <property type="entry name" value="PDZ_canonical"/>
    <property type="match status" value="1"/>
</dbReference>
<dbReference type="Gene3D" id="3.90.226.10">
    <property type="entry name" value="2-enoyl-CoA Hydratase, Chain A, domain 1"/>
    <property type="match status" value="1"/>
</dbReference>
<comment type="caution">
    <text evidence="3">The sequence shown here is derived from an EMBL/GenBank/DDBJ whole genome shotgun (WGS) entry which is preliminary data.</text>
</comment>
<feature type="domain" description="PDZ" evidence="2">
    <location>
        <begin position="111"/>
        <end position="191"/>
    </location>
</feature>
<organism evidence="3 4">
    <name type="scientific">Rubrivivax gelatinosus</name>
    <name type="common">Rhodocyclus gelatinosus</name>
    <name type="synonym">Rhodopseudomonas gelatinosa</name>
    <dbReference type="NCBI Taxonomy" id="28068"/>
    <lineage>
        <taxon>Bacteria</taxon>
        <taxon>Pseudomonadati</taxon>
        <taxon>Pseudomonadota</taxon>
        <taxon>Betaproteobacteria</taxon>
        <taxon>Burkholderiales</taxon>
        <taxon>Sphaerotilaceae</taxon>
        <taxon>Rubrivivax</taxon>
    </lineage>
</organism>
<dbReference type="InterPro" id="IPR001478">
    <property type="entry name" value="PDZ"/>
</dbReference>
<evidence type="ECO:0000256" key="1">
    <source>
        <dbReference type="SAM" id="SignalP"/>
    </source>
</evidence>
<feature type="signal peptide" evidence="1">
    <location>
        <begin position="1"/>
        <end position="25"/>
    </location>
</feature>
<evidence type="ECO:0000259" key="2">
    <source>
        <dbReference type="PROSITE" id="PS50106"/>
    </source>
</evidence>
<dbReference type="Pfam" id="PF18294">
    <property type="entry name" value="Pept_S41_N"/>
    <property type="match status" value="1"/>
</dbReference>
<dbReference type="EMBL" id="NRRU01000018">
    <property type="protein sequence ID" value="MBK1712458.1"/>
    <property type="molecule type" value="Genomic_DNA"/>
</dbReference>
<dbReference type="RefSeq" id="WP_200378217.1">
    <property type="nucleotide sequence ID" value="NZ_NRRU01000018.1"/>
</dbReference>
<dbReference type="InterPro" id="IPR029045">
    <property type="entry name" value="ClpP/crotonase-like_dom_sf"/>
</dbReference>
<dbReference type="PROSITE" id="PS50106">
    <property type="entry name" value="PDZ"/>
    <property type="match status" value="1"/>
</dbReference>
<dbReference type="PANTHER" id="PTHR32060:SF22">
    <property type="entry name" value="CARBOXYL-TERMINAL-PROCESSING PEPTIDASE 3, CHLOROPLASTIC"/>
    <property type="match status" value="1"/>
</dbReference>
<dbReference type="PANTHER" id="PTHR32060">
    <property type="entry name" value="TAIL-SPECIFIC PROTEASE"/>
    <property type="match status" value="1"/>
</dbReference>
<name>A0ABS1DSN5_RUBGE</name>
<dbReference type="InterPro" id="IPR036034">
    <property type="entry name" value="PDZ_sf"/>
</dbReference>
<reference evidence="3" key="2">
    <citation type="journal article" date="2020" name="Microorganisms">
        <title>Osmotic Adaptation and Compatible Solute Biosynthesis of Phototrophic Bacteria as Revealed from Genome Analyses.</title>
        <authorList>
            <person name="Imhoff J.F."/>
            <person name="Rahn T."/>
            <person name="Kunzel S."/>
            <person name="Keller A."/>
            <person name="Neulinger S.C."/>
        </authorList>
    </citation>
    <scope>NUCLEOTIDE SEQUENCE</scope>
    <source>
        <strain evidence="3">IM 151</strain>
    </source>
</reference>
<reference evidence="3" key="1">
    <citation type="submission" date="2017-08" db="EMBL/GenBank/DDBJ databases">
        <authorList>
            <person name="Imhoff J.F."/>
            <person name="Rahn T."/>
            <person name="Kuenzel S."/>
            <person name="Neulinger S.C."/>
        </authorList>
    </citation>
    <scope>NUCLEOTIDE SEQUENCE</scope>
    <source>
        <strain evidence="3">IM 151</strain>
    </source>
</reference>
<dbReference type="InterPro" id="IPR041613">
    <property type="entry name" value="Pept_S41_N"/>
</dbReference>
<dbReference type="InterPro" id="IPR005151">
    <property type="entry name" value="Tail-specific_protease"/>
</dbReference>
<evidence type="ECO:0000313" key="4">
    <source>
        <dbReference type="Proteomes" id="UP001041814"/>
    </source>
</evidence>
<dbReference type="SUPFAM" id="SSF50156">
    <property type="entry name" value="PDZ domain-like"/>
    <property type="match status" value="1"/>
</dbReference>
<dbReference type="SMART" id="SM00228">
    <property type="entry name" value="PDZ"/>
    <property type="match status" value="1"/>
</dbReference>
<evidence type="ECO:0000313" key="3">
    <source>
        <dbReference type="EMBL" id="MBK1712458.1"/>
    </source>
</evidence>
<feature type="chain" id="PRO_5046658780" evidence="1">
    <location>
        <begin position="26"/>
        <end position="452"/>
    </location>
</feature>
<keyword evidence="1" id="KW-0732">Signal</keyword>
<dbReference type="Gene3D" id="2.30.42.10">
    <property type="match status" value="1"/>
</dbReference>
<dbReference type="CDD" id="cd07561">
    <property type="entry name" value="Peptidase_S41_CPP_like"/>
    <property type="match status" value="1"/>
</dbReference>
<dbReference type="SUPFAM" id="SSF52096">
    <property type="entry name" value="ClpP/crotonase"/>
    <property type="match status" value="1"/>
</dbReference>
<proteinExistence type="predicted"/>
<dbReference type="Proteomes" id="UP001041814">
    <property type="component" value="Unassembled WGS sequence"/>
</dbReference>
<sequence>MTLTASPLARALRRAALVLLPVVLAACGGSGDDEGGGAADCSVASRQVWLRDYMADWYFWYRISPRPDPSGYASLDSYFDALLYTGTSADFPADRWSYFDSTEDFNRFYGEGRTLGYGVSVAGFEVEGAPDQPLYVRAVEPQSDAAARWVVRGDEIVSINGVAAAALINDGSFSVLTAANAGQTMTLVLRRDGATRTVTVTATEYALTPVPTSSVVTTAGGRKLGYVVVKDMISQVGTPLAQAFAGFASAGVDEVVLDLRYNGGGLVSVATTVGSYVAGSAKSGQTFASLLYNDRHSDQNQSFRFQSPASAAGVARVFVLVGPRTCSASEQVINGLRGVGVEVIAIGDTSCGKPVGFLPQDDGCGRTYSVVNFESVNARYEGRYFDGFAPTCAVAEDFTQPLGAASEPLLAAAANYADSGACPAVAGVRALSVPRSGWRKPEPGERRGMIAR</sequence>
<accession>A0ABS1DSN5</accession>
<gene>
    <name evidence="3" type="ORF">CKO43_06650</name>
</gene>